<proteinExistence type="predicted"/>
<dbReference type="Pfam" id="PF12833">
    <property type="entry name" value="HTH_18"/>
    <property type="match status" value="1"/>
</dbReference>
<protein>
    <submittedName>
        <fullName evidence="5">AraC family transcriptional regulator</fullName>
    </submittedName>
</protein>
<name>H6NCJ5_9BACL</name>
<dbReference type="Gene3D" id="2.60.120.10">
    <property type="entry name" value="Jelly Rolls"/>
    <property type="match status" value="1"/>
</dbReference>
<dbReference type="InterPro" id="IPR018062">
    <property type="entry name" value="HTH_AraC-typ_CS"/>
</dbReference>
<dbReference type="STRING" id="1116391.PM3016_2024"/>
<dbReference type="SUPFAM" id="SSF51215">
    <property type="entry name" value="Regulatory protein AraC"/>
    <property type="match status" value="1"/>
</dbReference>
<dbReference type="SUPFAM" id="SSF46689">
    <property type="entry name" value="Homeodomain-like"/>
    <property type="match status" value="2"/>
</dbReference>
<dbReference type="PANTHER" id="PTHR43280:SF28">
    <property type="entry name" value="HTH-TYPE TRANSCRIPTIONAL ACTIVATOR RHAS"/>
    <property type="match status" value="1"/>
</dbReference>
<dbReference type="InterPro" id="IPR018060">
    <property type="entry name" value="HTH_AraC"/>
</dbReference>
<gene>
    <name evidence="5" type="ORF">PM3016_2024</name>
</gene>
<dbReference type="GO" id="GO:0003700">
    <property type="term" value="F:DNA-binding transcription factor activity"/>
    <property type="evidence" value="ECO:0007669"/>
    <property type="project" value="InterPro"/>
</dbReference>
<dbReference type="KEGG" id="pmq:PM3016_2024"/>
<sequence>MQTSSLTFTRLLENLKVSVSYAQLRGNMEWIRVDETPGFNRLYYIADGEGMVILNGTSYEPKPGQLLIMPAGTRQTTNTSSENPYLRYICHFDAWIGEWPLFHASNRLYMKQAANPEMTISVFSELIEQFHHGGPFATMRTQAALLILLASCLEEEGEGAADFIKDFMQGTERDKLAAVLSYIDEHLGEELLIDRLAELVHLHPNYFIPYFKKHMGMTPMHYVQQKRLEEAKRLLSFSDCSVSEVADRIGLGLTHFSRHFKKVTGITPSAYRNHTR</sequence>
<dbReference type="SMART" id="SM00342">
    <property type="entry name" value="HTH_ARAC"/>
    <property type="match status" value="1"/>
</dbReference>
<dbReference type="Proteomes" id="UP000007523">
    <property type="component" value="Chromosome"/>
</dbReference>
<reference evidence="5 6" key="1">
    <citation type="journal article" date="2012" name="J. Bacteriol.">
        <title>Complete Genome Sequence of Paenibacillus mucilaginosus 3016, a Bacterium Functional as Microbial Fertilizer.</title>
        <authorList>
            <person name="Ma M."/>
            <person name="Wang Z."/>
            <person name="Li L."/>
            <person name="Jiang X."/>
            <person name="Guan D."/>
            <person name="Cao F."/>
            <person name="Chen H."/>
            <person name="Wang X."/>
            <person name="Shen D."/>
            <person name="Du B."/>
            <person name="Li J."/>
        </authorList>
    </citation>
    <scope>NUCLEOTIDE SEQUENCE [LARGE SCALE GENOMIC DNA]</scope>
    <source>
        <strain evidence="5 6">3016</strain>
    </source>
</reference>
<dbReference type="HOGENOM" id="CLU_000445_88_6_9"/>
<evidence type="ECO:0000259" key="4">
    <source>
        <dbReference type="PROSITE" id="PS01124"/>
    </source>
</evidence>
<dbReference type="GO" id="GO:0043565">
    <property type="term" value="F:sequence-specific DNA binding"/>
    <property type="evidence" value="ECO:0007669"/>
    <property type="project" value="InterPro"/>
</dbReference>
<keyword evidence="3" id="KW-0804">Transcription</keyword>
<dbReference type="Gene3D" id="1.10.10.60">
    <property type="entry name" value="Homeodomain-like"/>
    <property type="match status" value="2"/>
</dbReference>
<keyword evidence="6" id="KW-1185">Reference proteome</keyword>
<evidence type="ECO:0000256" key="1">
    <source>
        <dbReference type="ARBA" id="ARBA00023015"/>
    </source>
</evidence>
<dbReference type="InterPro" id="IPR009057">
    <property type="entry name" value="Homeodomain-like_sf"/>
</dbReference>
<dbReference type="Pfam" id="PF02311">
    <property type="entry name" value="AraC_binding"/>
    <property type="match status" value="1"/>
</dbReference>
<dbReference type="PROSITE" id="PS01124">
    <property type="entry name" value="HTH_ARAC_FAMILY_2"/>
    <property type="match status" value="1"/>
</dbReference>
<accession>H6NCJ5</accession>
<dbReference type="EMBL" id="CP003235">
    <property type="protein sequence ID" value="AFC28924.1"/>
    <property type="molecule type" value="Genomic_DNA"/>
</dbReference>
<dbReference type="PROSITE" id="PS00041">
    <property type="entry name" value="HTH_ARAC_FAMILY_1"/>
    <property type="match status" value="1"/>
</dbReference>
<keyword evidence="1" id="KW-0805">Transcription regulation</keyword>
<organism evidence="5 6">
    <name type="scientific">Paenibacillus mucilaginosus 3016</name>
    <dbReference type="NCBI Taxonomy" id="1116391"/>
    <lineage>
        <taxon>Bacteria</taxon>
        <taxon>Bacillati</taxon>
        <taxon>Bacillota</taxon>
        <taxon>Bacilli</taxon>
        <taxon>Bacillales</taxon>
        <taxon>Paenibacillaceae</taxon>
        <taxon>Paenibacillus</taxon>
    </lineage>
</organism>
<dbReference type="InterPro" id="IPR037923">
    <property type="entry name" value="HTH-like"/>
</dbReference>
<evidence type="ECO:0000313" key="6">
    <source>
        <dbReference type="Proteomes" id="UP000007523"/>
    </source>
</evidence>
<evidence type="ECO:0000256" key="2">
    <source>
        <dbReference type="ARBA" id="ARBA00023125"/>
    </source>
</evidence>
<dbReference type="RefSeq" id="WP_014369365.1">
    <property type="nucleotide sequence ID" value="NC_016935.1"/>
</dbReference>
<dbReference type="InterPro" id="IPR014710">
    <property type="entry name" value="RmlC-like_jellyroll"/>
</dbReference>
<feature type="domain" description="HTH araC/xylS-type" evidence="4">
    <location>
        <begin position="177"/>
        <end position="274"/>
    </location>
</feature>
<dbReference type="InterPro" id="IPR003313">
    <property type="entry name" value="AraC-bd"/>
</dbReference>
<dbReference type="AlphaFoldDB" id="H6NCJ5"/>
<keyword evidence="2" id="KW-0238">DNA-binding</keyword>
<evidence type="ECO:0000256" key="3">
    <source>
        <dbReference type="ARBA" id="ARBA00023163"/>
    </source>
</evidence>
<dbReference type="PANTHER" id="PTHR43280">
    <property type="entry name" value="ARAC-FAMILY TRANSCRIPTIONAL REGULATOR"/>
    <property type="match status" value="1"/>
</dbReference>
<evidence type="ECO:0000313" key="5">
    <source>
        <dbReference type="EMBL" id="AFC28924.1"/>
    </source>
</evidence>